<dbReference type="Gene3D" id="3.10.110.10">
    <property type="entry name" value="Ubiquitin Conjugating Enzyme"/>
    <property type="match status" value="1"/>
</dbReference>
<dbReference type="Pfam" id="PF06544">
    <property type="entry name" value="Prp3_C"/>
    <property type="match status" value="1"/>
</dbReference>
<evidence type="ECO:0000259" key="1">
    <source>
        <dbReference type="PROSITE" id="PS50908"/>
    </source>
</evidence>
<dbReference type="EMBL" id="JAUCMV010000002">
    <property type="protein sequence ID" value="KAK0418179.1"/>
    <property type="molecule type" value="Genomic_DNA"/>
</dbReference>
<proteinExistence type="predicted"/>
<dbReference type="PROSITE" id="PS50908">
    <property type="entry name" value="RWD"/>
    <property type="match status" value="1"/>
</dbReference>
<accession>A0AA39I887</accession>
<evidence type="ECO:0000313" key="2">
    <source>
        <dbReference type="EMBL" id="KAK0418179.1"/>
    </source>
</evidence>
<comment type="caution">
    <text evidence="2">The sequence shown here is derived from an EMBL/GenBank/DDBJ whole genome shotgun (WGS) entry which is preliminary data.</text>
</comment>
<gene>
    <name evidence="2" type="ORF">QR680_013416</name>
</gene>
<dbReference type="InterPro" id="IPR059181">
    <property type="entry name" value="RWDD2A-B_C"/>
</dbReference>
<reference evidence="2" key="1">
    <citation type="submission" date="2023-06" db="EMBL/GenBank/DDBJ databases">
        <title>Genomic analysis of the entomopathogenic nematode Steinernema hermaphroditum.</title>
        <authorList>
            <person name="Schwarz E.M."/>
            <person name="Heppert J.K."/>
            <person name="Baniya A."/>
            <person name="Schwartz H.T."/>
            <person name="Tan C.-H."/>
            <person name="Antoshechkin I."/>
            <person name="Sternberg P.W."/>
            <person name="Goodrich-Blair H."/>
            <person name="Dillman A.R."/>
        </authorList>
    </citation>
    <scope>NUCLEOTIDE SEQUENCE</scope>
    <source>
        <strain evidence="2">PS9179</strain>
        <tissue evidence="2">Whole animal</tissue>
    </source>
</reference>
<keyword evidence="3" id="KW-1185">Reference proteome</keyword>
<sequence>MESAEELQMVEVELLKSMYSENELTFGKCESSVDFMLNLNFGEDGEKVELAVQLSPNYPIAARPDVMIRCARVNETEVNRHLRRFVDGLPMGEAMLHEVISWIQGTISKYAHTVEQPKGADNGKGEDSLYRLWIFSHHLYSTTKRRDILALTKRFDLRGMSVPGKPAIIVVEGWTRSCESFWEQVRSWNWQRIFVKHEETLEAASSLGKFRELILESANGKSGDLSQLRDVLEGHGLGGYFRKMFNLC</sequence>
<dbReference type="AlphaFoldDB" id="A0AA39I887"/>
<dbReference type="PIRSF" id="PIRSF038021">
    <property type="entry name" value="UCP038021_RWDD2"/>
    <property type="match status" value="1"/>
</dbReference>
<dbReference type="CDD" id="cd24163">
    <property type="entry name" value="RWDD2_C"/>
    <property type="match status" value="1"/>
</dbReference>
<dbReference type="InterPro" id="IPR006575">
    <property type="entry name" value="RWD_dom"/>
</dbReference>
<dbReference type="Pfam" id="PF05773">
    <property type="entry name" value="RWD"/>
    <property type="match status" value="1"/>
</dbReference>
<dbReference type="PANTHER" id="PTHR15955">
    <property type="entry name" value="RWD DOMAIN CONTAINING PROTEIN 2"/>
    <property type="match status" value="1"/>
</dbReference>
<evidence type="ECO:0000313" key="3">
    <source>
        <dbReference type="Proteomes" id="UP001175271"/>
    </source>
</evidence>
<dbReference type="InterPro" id="IPR010541">
    <property type="entry name" value="Prp3_C"/>
</dbReference>
<dbReference type="Proteomes" id="UP001175271">
    <property type="component" value="Unassembled WGS sequence"/>
</dbReference>
<name>A0AA39I887_9BILA</name>
<feature type="domain" description="RWD" evidence="1">
    <location>
        <begin position="10"/>
        <end position="110"/>
    </location>
</feature>
<dbReference type="InterPro" id="IPR017359">
    <property type="entry name" value="Phi-like"/>
</dbReference>
<organism evidence="2 3">
    <name type="scientific">Steinernema hermaphroditum</name>
    <dbReference type="NCBI Taxonomy" id="289476"/>
    <lineage>
        <taxon>Eukaryota</taxon>
        <taxon>Metazoa</taxon>
        <taxon>Ecdysozoa</taxon>
        <taxon>Nematoda</taxon>
        <taxon>Chromadorea</taxon>
        <taxon>Rhabditida</taxon>
        <taxon>Tylenchina</taxon>
        <taxon>Panagrolaimomorpha</taxon>
        <taxon>Strongyloidoidea</taxon>
        <taxon>Steinernematidae</taxon>
        <taxon>Steinernema</taxon>
    </lineage>
</organism>
<dbReference type="SUPFAM" id="SSF54495">
    <property type="entry name" value="UBC-like"/>
    <property type="match status" value="1"/>
</dbReference>
<dbReference type="InterPro" id="IPR016135">
    <property type="entry name" value="UBQ-conjugating_enzyme/RWD"/>
</dbReference>
<protein>
    <recommendedName>
        <fullName evidence="1">RWD domain-containing protein</fullName>
    </recommendedName>
</protein>
<dbReference type="PANTHER" id="PTHR15955:SF8">
    <property type="entry name" value="RWD DOMAIN-CONTAINING PROTEIN 2B-RELATED"/>
    <property type="match status" value="1"/>
</dbReference>